<comment type="caution">
    <text evidence="1">The sequence shown here is derived from an EMBL/GenBank/DDBJ whole genome shotgun (WGS) entry which is preliminary data.</text>
</comment>
<reference evidence="1" key="1">
    <citation type="submission" date="2022-06" db="EMBL/GenBank/DDBJ databases">
        <authorList>
            <person name="Legras J.-L."/>
            <person name="Devillers H."/>
            <person name="Grondin C."/>
        </authorList>
    </citation>
    <scope>NUCLEOTIDE SEQUENCE</scope>
    <source>
        <strain evidence="1">CLIB 1444</strain>
    </source>
</reference>
<sequence>MATKKYVCAFCARAFTRSEHKQRHERSHTNEKPFQCLHCTSAFVRRDLLQRHCRTVHNITLNSSNFKVKKVDVSDLTDGEGVSQDIKVNVSKEEIPSKTVDDDMIYDKKDFKDNLINLLSISKKLYNVLIEIDQDFKKFREDDINNNFLVGFIELSNLDEFPIIDDILKNLVIYLNSNNDDLNNYKLVLIYVILSIGFFKNNDINNSIDLFNKAWNLLILKLIPINSNSTDSINLNSNIINQLEILTNLFIINHVYLNYNFEHFKTIKNLNSDLIFNYLNDISYIILNNLNNENNFDLKLIFNNNLKLFWSVYILLSNYYINKLPPKIYPLMINNLLANNNSLKKTLLNFSKSILIINSDFIKKILIISLINEINYFKNFNKLLIFDSKNYLHNAIILINKSFIKSSFSEMNDGEPLQENEIFKIFKKKLTINCPVKFNDLLNYYIFLPYRKFQWDLLNISLKEFNLIFSNFNFHLFINNNLSIDHINFKSNLINFHDLRINLNDINNNLGIISFPLIFLSKFLNKNFKFLDIETFSNFEKINIYYLLIEWFLTIHKILINLFNDKTFDFNDNYILQCILYLLNNENNDFKINNNYWNFEILNNLNEVLNSWLQFLKLNEFNEFNNNLLFFVKNLNNNLIDQNDYQKKLSVSSNSSNNSLPIPNYQYLPMYNQHSPNFNSPTYINSIPPINLNPVSLGKKDVVLPPILSPVNKIQ</sequence>
<evidence type="ECO:0000313" key="1">
    <source>
        <dbReference type="EMBL" id="CAH6720518.1"/>
    </source>
</evidence>
<dbReference type="EMBL" id="CALSDN010000004">
    <property type="protein sequence ID" value="CAH6720518.1"/>
    <property type="molecule type" value="Genomic_DNA"/>
</dbReference>
<organism evidence="1 2">
    <name type="scientific">[Candida] jaroonii</name>
    <dbReference type="NCBI Taxonomy" id="467808"/>
    <lineage>
        <taxon>Eukaryota</taxon>
        <taxon>Fungi</taxon>
        <taxon>Dikarya</taxon>
        <taxon>Ascomycota</taxon>
        <taxon>Saccharomycotina</taxon>
        <taxon>Pichiomycetes</taxon>
        <taxon>Debaryomycetaceae</taxon>
        <taxon>Yamadazyma</taxon>
    </lineage>
</organism>
<protein>
    <submittedName>
        <fullName evidence="1">Transcriptional regulator of yeast form adherence 5</fullName>
    </submittedName>
</protein>
<gene>
    <name evidence="1" type="ORF">CLIB1444_04S01860</name>
</gene>
<name>A0ACA9Y7A1_9ASCO</name>
<proteinExistence type="predicted"/>
<dbReference type="Proteomes" id="UP001152531">
    <property type="component" value="Unassembled WGS sequence"/>
</dbReference>
<keyword evidence="2" id="KW-1185">Reference proteome</keyword>
<accession>A0ACA9Y7A1</accession>
<evidence type="ECO:0000313" key="2">
    <source>
        <dbReference type="Proteomes" id="UP001152531"/>
    </source>
</evidence>